<dbReference type="AlphaFoldDB" id="A0A5F1YA91"/>
<gene>
    <name evidence="1" type="ORF">EHQ17_10530</name>
</gene>
<proteinExistence type="predicted"/>
<protein>
    <submittedName>
        <fullName evidence="1">Uncharacterized protein</fullName>
    </submittedName>
</protein>
<organism evidence="1 2">
    <name type="scientific">Leptospira gomenensis</name>
    <dbReference type="NCBI Taxonomy" id="2484974"/>
    <lineage>
        <taxon>Bacteria</taxon>
        <taxon>Pseudomonadati</taxon>
        <taxon>Spirochaetota</taxon>
        <taxon>Spirochaetia</taxon>
        <taxon>Leptospirales</taxon>
        <taxon>Leptospiraceae</taxon>
        <taxon>Leptospira</taxon>
    </lineage>
</organism>
<evidence type="ECO:0000313" key="1">
    <source>
        <dbReference type="EMBL" id="TGK33746.1"/>
    </source>
</evidence>
<accession>A0A5F1YA91</accession>
<dbReference type="OrthoDB" id="336733at2"/>
<sequence>MGSDTKPDSSGSAREEFKSFLKEFQKRPSQTSLRSFRGRHPGFDVSPCYFEESGRFETVRYLSFYCDEQTWKNFIQLGSSFGNSKRRLETVSLGEAMTIGKKVFLEIKQEGSVFESGKTSVFEKREKTKQERENPIRPTPVKEPKDNFGLRYFLSIAKHPSKRDLNPGKEIFFDSTCPLIFLKKDSDFYWDKSLYYSFQASCVPSSPYSYIRIKADFLGKIRLDDKDTDQIQEGARYLGKLRIHSVEADKILWRDAEIYNE</sequence>
<dbReference type="EMBL" id="RQFA01000042">
    <property type="protein sequence ID" value="TGK33746.1"/>
    <property type="molecule type" value="Genomic_DNA"/>
</dbReference>
<name>A0A5F1YA91_9LEPT</name>
<reference evidence="1" key="1">
    <citation type="journal article" date="2019" name="PLoS Negl. Trop. Dis.">
        <title>Revisiting the worldwide diversity of Leptospira species in the environment.</title>
        <authorList>
            <person name="Vincent A.T."/>
            <person name="Schiettekatte O."/>
            <person name="Bourhy P."/>
            <person name="Veyrier F.J."/>
            <person name="Picardeau M."/>
        </authorList>
    </citation>
    <scope>NUCLEOTIDE SEQUENCE [LARGE SCALE GENOMIC DNA]</scope>
    <source>
        <strain evidence="1">201800299</strain>
    </source>
</reference>
<comment type="caution">
    <text evidence="1">The sequence shown here is derived from an EMBL/GenBank/DDBJ whole genome shotgun (WGS) entry which is preliminary data.</text>
</comment>
<dbReference type="Proteomes" id="UP000298277">
    <property type="component" value="Unassembled WGS sequence"/>
</dbReference>
<dbReference type="NCBIfam" id="NF047693">
    <property type="entry name" value="LIC11113_fam"/>
    <property type="match status" value="1"/>
</dbReference>
<evidence type="ECO:0000313" key="2">
    <source>
        <dbReference type="Proteomes" id="UP000298277"/>
    </source>
</evidence>
<keyword evidence="2" id="KW-1185">Reference proteome</keyword>